<dbReference type="EMBL" id="CAEZTJ010000147">
    <property type="protein sequence ID" value="CAB4574327.1"/>
    <property type="molecule type" value="Genomic_DNA"/>
</dbReference>
<gene>
    <name evidence="3" type="ORF">UFOPK1650_00891</name>
</gene>
<proteinExistence type="inferred from homology"/>
<dbReference type="InterPro" id="IPR024370">
    <property type="entry name" value="PBP_domain"/>
</dbReference>
<name>A0A6J6EDS3_9ZZZZ</name>
<comment type="similarity">
    <text evidence="1">Belongs to the PstS family.</text>
</comment>
<protein>
    <submittedName>
        <fullName evidence="3">Unannotated protein</fullName>
    </submittedName>
</protein>
<evidence type="ECO:0000313" key="3">
    <source>
        <dbReference type="EMBL" id="CAB4574327.1"/>
    </source>
</evidence>
<dbReference type="SUPFAM" id="SSF53850">
    <property type="entry name" value="Periplasmic binding protein-like II"/>
    <property type="match status" value="1"/>
</dbReference>
<accession>A0A6J6EDS3</accession>
<dbReference type="Pfam" id="PF12849">
    <property type="entry name" value="PBP_like_2"/>
    <property type="match status" value="1"/>
</dbReference>
<organism evidence="3">
    <name type="scientific">freshwater metagenome</name>
    <dbReference type="NCBI Taxonomy" id="449393"/>
    <lineage>
        <taxon>unclassified sequences</taxon>
        <taxon>metagenomes</taxon>
        <taxon>ecological metagenomes</taxon>
    </lineage>
</organism>
<dbReference type="InterPro" id="IPR050962">
    <property type="entry name" value="Phosphate-bind_PstS"/>
</dbReference>
<feature type="domain" description="PBP" evidence="2">
    <location>
        <begin position="1"/>
        <end position="236"/>
    </location>
</feature>
<sequence length="268" mass="29107">MSPETLAGIFAGQITKWNDPKIVADNNREITEVIYRKGKDGNVLKDKDGKNVVLRNVKKNIRYTLPNRDIKVFYRSDGSGTTNNFTRYLNAVAPSIFTKPANNAFTTAFPGDLNAAGNRGRIVGASQSQGVALNAGQTKYSITYAEVSFAATNGLKVAALGNASGNFILPTSTSTSAFIGGSRIDNATGAVTFDYQTKEPGAYPLSIVSYMLFDTDPRDKARGKAVKEWAQYLLTEDCVNGDAKETGFIFLTGKVRTTVEEFINRIKL</sequence>
<evidence type="ECO:0000256" key="1">
    <source>
        <dbReference type="ARBA" id="ARBA00008725"/>
    </source>
</evidence>
<dbReference type="PANTHER" id="PTHR42996:SF1">
    <property type="entry name" value="PHOSPHATE-BINDING PROTEIN PSTS"/>
    <property type="match status" value="1"/>
</dbReference>
<dbReference type="PANTHER" id="PTHR42996">
    <property type="entry name" value="PHOSPHATE-BINDING PROTEIN PSTS"/>
    <property type="match status" value="1"/>
</dbReference>
<reference evidence="3" key="1">
    <citation type="submission" date="2020-05" db="EMBL/GenBank/DDBJ databases">
        <authorList>
            <person name="Chiriac C."/>
            <person name="Salcher M."/>
            <person name="Ghai R."/>
            <person name="Kavagutti S V."/>
        </authorList>
    </citation>
    <scope>NUCLEOTIDE SEQUENCE</scope>
</reference>
<dbReference type="Gene3D" id="3.40.190.10">
    <property type="entry name" value="Periplasmic binding protein-like II"/>
    <property type="match status" value="1"/>
</dbReference>
<evidence type="ECO:0000259" key="2">
    <source>
        <dbReference type="Pfam" id="PF12849"/>
    </source>
</evidence>
<dbReference type="AlphaFoldDB" id="A0A6J6EDS3"/>